<evidence type="ECO:0000256" key="1">
    <source>
        <dbReference type="ARBA" id="ARBA00008514"/>
    </source>
</evidence>
<protein>
    <submittedName>
        <fullName evidence="2">Uncharacterized protein</fullName>
    </submittedName>
</protein>
<name>K1QU38_MAGGI</name>
<gene>
    <name evidence="2" type="ORF">CGI_10016738</name>
</gene>
<dbReference type="PANTHER" id="PTHR17008">
    <property type="entry name" value="MEIOSIS-EXPRESSED GENE 1 PROTEIN"/>
    <property type="match status" value="1"/>
</dbReference>
<dbReference type="Pfam" id="PF15163">
    <property type="entry name" value="Meiosis_expr"/>
    <property type="match status" value="1"/>
</dbReference>
<dbReference type="GO" id="GO:0005634">
    <property type="term" value="C:nucleus"/>
    <property type="evidence" value="ECO:0007669"/>
    <property type="project" value="InterPro"/>
</dbReference>
<reference evidence="2" key="1">
    <citation type="journal article" date="2012" name="Nature">
        <title>The oyster genome reveals stress adaptation and complexity of shell formation.</title>
        <authorList>
            <person name="Zhang G."/>
            <person name="Fang X."/>
            <person name="Guo X."/>
            <person name="Li L."/>
            <person name="Luo R."/>
            <person name="Xu F."/>
            <person name="Yang P."/>
            <person name="Zhang L."/>
            <person name="Wang X."/>
            <person name="Qi H."/>
            <person name="Xiong Z."/>
            <person name="Que H."/>
            <person name="Xie Y."/>
            <person name="Holland P.W."/>
            <person name="Paps J."/>
            <person name="Zhu Y."/>
            <person name="Wu F."/>
            <person name="Chen Y."/>
            <person name="Wang J."/>
            <person name="Peng C."/>
            <person name="Meng J."/>
            <person name="Yang L."/>
            <person name="Liu J."/>
            <person name="Wen B."/>
            <person name="Zhang N."/>
            <person name="Huang Z."/>
            <person name="Zhu Q."/>
            <person name="Feng Y."/>
            <person name="Mount A."/>
            <person name="Hedgecock D."/>
            <person name="Xu Z."/>
            <person name="Liu Y."/>
            <person name="Domazet-Loso T."/>
            <person name="Du Y."/>
            <person name="Sun X."/>
            <person name="Zhang S."/>
            <person name="Liu B."/>
            <person name="Cheng P."/>
            <person name="Jiang X."/>
            <person name="Li J."/>
            <person name="Fan D."/>
            <person name="Wang W."/>
            <person name="Fu W."/>
            <person name="Wang T."/>
            <person name="Wang B."/>
            <person name="Zhang J."/>
            <person name="Peng Z."/>
            <person name="Li Y."/>
            <person name="Li N."/>
            <person name="Wang J."/>
            <person name="Chen M."/>
            <person name="He Y."/>
            <person name="Tan F."/>
            <person name="Song X."/>
            <person name="Zheng Q."/>
            <person name="Huang R."/>
            <person name="Yang H."/>
            <person name="Du X."/>
            <person name="Chen L."/>
            <person name="Yang M."/>
            <person name="Gaffney P.M."/>
            <person name="Wang S."/>
            <person name="Luo L."/>
            <person name="She Z."/>
            <person name="Ming Y."/>
            <person name="Huang W."/>
            <person name="Zhang S."/>
            <person name="Huang B."/>
            <person name="Zhang Y."/>
            <person name="Qu T."/>
            <person name="Ni P."/>
            <person name="Miao G."/>
            <person name="Wang J."/>
            <person name="Wang Q."/>
            <person name="Steinberg C.E."/>
            <person name="Wang H."/>
            <person name="Li N."/>
            <person name="Qian L."/>
            <person name="Zhang G."/>
            <person name="Li Y."/>
            <person name="Yang H."/>
            <person name="Liu X."/>
            <person name="Wang J."/>
            <person name="Yin Y."/>
            <person name="Wang J."/>
        </authorList>
    </citation>
    <scope>NUCLEOTIDE SEQUENCE [LARGE SCALE GENOMIC DNA]</scope>
    <source>
        <strain evidence="2">05x7-T-G4-1.051#20</strain>
    </source>
</reference>
<accession>K1QU38</accession>
<sequence>MAFGWIIPVKIRLEIDDFDSLCVVWTFCYRRIFARYHLLSGINVARGFADVTIGIDTDRWPHNGYIKKLIRKDGCWYYFNKSRECSDKDVPKCKPYSY</sequence>
<comment type="similarity">
    <text evidence="1">Belongs to the MEIG1 family.</text>
</comment>
<dbReference type="InParanoid" id="K1QU38"/>
<proteinExistence type="inferred from homology"/>
<dbReference type="EMBL" id="JH816759">
    <property type="protein sequence ID" value="EKC32465.1"/>
    <property type="molecule type" value="Genomic_DNA"/>
</dbReference>
<evidence type="ECO:0000313" key="2">
    <source>
        <dbReference type="EMBL" id="EKC32465.1"/>
    </source>
</evidence>
<dbReference type="PANTHER" id="PTHR17008:SF1">
    <property type="entry name" value="MEIOSIS EXPRESSED GENE 1 PROTEIN HOMOLOG"/>
    <property type="match status" value="1"/>
</dbReference>
<organism evidence="2">
    <name type="scientific">Magallana gigas</name>
    <name type="common">Pacific oyster</name>
    <name type="synonym">Crassostrea gigas</name>
    <dbReference type="NCBI Taxonomy" id="29159"/>
    <lineage>
        <taxon>Eukaryota</taxon>
        <taxon>Metazoa</taxon>
        <taxon>Spiralia</taxon>
        <taxon>Lophotrochozoa</taxon>
        <taxon>Mollusca</taxon>
        <taxon>Bivalvia</taxon>
        <taxon>Autobranchia</taxon>
        <taxon>Pteriomorphia</taxon>
        <taxon>Ostreida</taxon>
        <taxon>Ostreoidea</taxon>
        <taxon>Ostreidae</taxon>
        <taxon>Magallana</taxon>
    </lineage>
</organism>
<dbReference type="InterPro" id="IPR020186">
    <property type="entry name" value="Meiosis-expressed_gene_1"/>
</dbReference>
<dbReference type="HOGENOM" id="CLU_2335658_0_0_1"/>
<dbReference type="AlphaFoldDB" id="K1QU38"/>